<feature type="transmembrane region" description="Helical" evidence="8">
    <location>
        <begin position="297"/>
        <end position="314"/>
    </location>
</feature>
<dbReference type="PhylomeDB" id="Q2RTT8"/>
<dbReference type="EMBL" id="CP000230">
    <property type="protein sequence ID" value="ABC22457.1"/>
    <property type="molecule type" value="Genomic_DNA"/>
</dbReference>
<feature type="transmembrane region" description="Helical" evidence="8">
    <location>
        <begin position="130"/>
        <end position="148"/>
    </location>
</feature>
<dbReference type="GO" id="GO:0030395">
    <property type="term" value="F:lactose binding"/>
    <property type="evidence" value="ECO:0007669"/>
    <property type="project" value="TreeGrafter"/>
</dbReference>
<keyword evidence="6 8" id="KW-1133">Transmembrane helix</keyword>
<feature type="domain" description="Major facilitator superfamily associated" evidence="9">
    <location>
        <begin position="3"/>
        <end position="347"/>
    </location>
</feature>
<dbReference type="Pfam" id="PF12832">
    <property type="entry name" value="MFS_1_like"/>
    <property type="match status" value="1"/>
</dbReference>
<dbReference type="STRING" id="269796.Rru_A1657"/>
<dbReference type="PANTHER" id="PTHR23522">
    <property type="entry name" value="BLL5896 PROTEIN"/>
    <property type="match status" value="1"/>
</dbReference>
<keyword evidence="5 8" id="KW-0812">Transmembrane</keyword>
<feature type="transmembrane region" description="Helical" evidence="8">
    <location>
        <begin position="92"/>
        <end position="118"/>
    </location>
</feature>
<feature type="transmembrane region" description="Helical" evidence="8">
    <location>
        <begin position="363"/>
        <end position="385"/>
    </location>
</feature>
<feature type="transmembrane region" description="Helical" evidence="8">
    <location>
        <begin position="209"/>
        <end position="229"/>
    </location>
</feature>
<dbReference type="RefSeq" id="WP_011389347.1">
    <property type="nucleotide sequence ID" value="NC_007643.1"/>
</dbReference>
<reference evidence="10 11" key="1">
    <citation type="journal article" date="2011" name="Stand. Genomic Sci.">
        <title>Complete genome sequence of Rhodospirillum rubrum type strain (S1).</title>
        <authorList>
            <person name="Munk A.C."/>
            <person name="Copeland A."/>
            <person name="Lucas S."/>
            <person name="Lapidus A."/>
            <person name="Del Rio T.G."/>
            <person name="Barry K."/>
            <person name="Detter J.C."/>
            <person name="Hammon N."/>
            <person name="Israni S."/>
            <person name="Pitluck S."/>
            <person name="Brettin T."/>
            <person name="Bruce D."/>
            <person name="Han C."/>
            <person name="Tapia R."/>
            <person name="Gilna P."/>
            <person name="Schmutz J."/>
            <person name="Larimer F."/>
            <person name="Land M."/>
            <person name="Kyrpides N.C."/>
            <person name="Mavromatis K."/>
            <person name="Richardson P."/>
            <person name="Rohde M."/>
            <person name="Goker M."/>
            <person name="Klenk H.P."/>
            <person name="Zhang Y."/>
            <person name="Roberts G.P."/>
            <person name="Reslewic S."/>
            <person name="Schwartz D.C."/>
        </authorList>
    </citation>
    <scope>NUCLEOTIDE SEQUENCE [LARGE SCALE GENOMIC DNA]</scope>
    <source>
        <strain evidence="11">ATCC 11170 / ATH 1.1.1 / DSM 467 / LMG 4362 / NCIMB 8255 / S1</strain>
    </source>
</reference>
<evidence type="ECO:0000256" key="2">
    <source>
        <dbReference type="ARBA" id="ARBA00022448"/>
    </source>
</evidence>
<keyword evidence="4" id="KW-0997">Cell inner membrane</keyword>
<dbReference type="GO" id="GO:0005886">
    <property type="term" value="C:plasma membrane"/>
    <property type="evidence" value="ECO:0007669"/>
    <property type="project" value="UniProtKB-SubCell"/>
</dbReference>
<name>Q2RTT8_RHORT</name>
<dbReference type="KEGG" id="rru:Rru_A1657"/>
<feature type="transmembrane region" description="Helical" evidence="8">
    <location>
        <begin position="335"/>
        <end position="357"/>
    </location>
</feature>
<evidence type="ECO:0000256" key="6">
    <source>
        <dbReference type="ARBA" id="ARBA00022989"/>
    </source>
</evidence>
<dbReference type="Proteomes" id="UP000001929">
    <property type="component" value="Chromosome"/>
</dbReference>
<sequence length="395" mass="40642">MALRLSLLYAALFAIVGVTLPFWPLWLADRGLAPTEIAIVAGAAIWSKILVNPLAGSLADALGRRRAVMLGLAAASLALYGALALVQGFWPILILAVAASSLFTALMPLTETVTLAALRFGGLDYGRVRLWGSVSFIALAMGLGPVIAAFGAGVISWTIVALLGVVLAVLPGMPDPPEGRRGATGGARLGGGRLPRDGGMLGLLTNGRFVLFLISDGLIQAGHATYYALGSVHWHKAGLGETQVGLLWAEGVVAEVLLFAFGAPLVRLCGPFGLLGLAAAAGVARWSITAWTTDPAILALIQPLHGLTFAAAHLGSMHHITRSIPTDRAARAQALYSAVCAGMIMGAAMTLAGPAYAALGGRAFLVDALWCALGGLGIGLLALIARRDGATRRRA</sequence>
<evidence type="ECO:0000256" key="8">
    <source>
        <dbReference type="SAM" id="Phobius"/>
    </source>
</evidence>
<gene>
    <name evidence="10" type="ordered locus">Rru_A1657</name>
</gene>
<keyword evidence="7 8" id="KW-0472">Membrane</keyword>
<dbReference type="PANTHER" id="PTHR23522:SF10">
    <property type="entry name" value="3-PHENYLPROPIONIC ACID TRANSPORTER-RELATED"/>
    <property type="match status" value="1"/>
</dbReference>
<dbReference type="EnsemblBacteria" id="ABC22457">
    <property type="protein sequence ID" value="ABC22457"/>
    <property type="gene ID" value="Rru_A1657"/>
</dbReference>
<dbReference type="GO" id="GO:0015528">
    <property type="term" value="F:lactose:proton symporter activity"/>
    <property type="evidence" value="ECO:0007669"/>
    <property type="project" value="TreeGrafter"/>
</dbReference>
<accession>Q2RTT8</accession>
<evidence type="ECO:0000256" key="4">
    <source>
        <dbReference type="ARBA" id="ARBA00022519"/>
    </source>
</evidence>
<proteinExistence type="predicted"/>
<organism evidence="10 11">
    <name type="scientific">Rhodospirillum rubrum (strain ATCC 11170 / ATH 1.1.1 / DSM 467 / LMG 4362 / NCIMB 8255 / S1)</name>
    <dbReference type="NCBI Taxonomy" id="269796"/>
    <lineage>
        <taxon>Bacteria</taxon>
        <taxon>Pseudomonadati</taxon>
        <taxon>Pseudomonadota</taxon>
        <taxon>Alphaproteobacteria</taxon>
        <taxon>Rhodospirillales</taxon>
        <taxon>Rhodospirillaceae</taxon>
        <taxon>Rhodospirillum</taxon>
    </lineage>
</organism>
<dbReference type="Gene3D" id="1.20.1250.20">
    <property type="entry name" value="MFS general substrate transporter like domains"/>
    <property type="match status" value="2"/>
</dbReference>
<keyword evidence="3" id="KW-1003">Cell membrane</keyword>
<evidence type="ECO:0000256" key="5">
    <source>
        <dbReference type="ARBA" id="ARBA00022692"/>
    </source>
</evidence>
<dbReference type="SUPFAM" id="SSF103473">
    <property type="entry name" value="MFS general substrate transporter"/>
    <property type="match status" value="1"/>
</dbReference>
<dbReference type="HOGENOM" id="CLU_013133_6_0_5"/>
<evidence type="ECO:0000256" key="1">
    <source>
        <dbReference type="ARBA" id="ARBA00004429"/>
    </source>
</evidence>
<keyword evidence="2" id="KW-0813">Transport</keyword>
<dbReference type="InterPro" id="IPR036259">
    <property type="entry name" value="MFS_trans_sf"/>
</dbReference>
<evidence type="ECO:0000256" key="7">
    <source>
        <dbReference type="ARBA" id="ARBA00023136"/>
    </source>
</evidence>
<feature type="transmembrane region" description="Helical" evidence="8">
    <location>
        <begin position="7"/>
        <end position="25"/>
    </location>
</feature>
<dbReference type="PIRSF" id="PIRSF004925">
    <property type="entry name" value="HcaT"/>
    <property type="match status" value="1"/>
</dbReference>
<evidence type="ECO:0000313" key="10">
    <source>
        <dbReference type="EMBL" id="ABC22457.1"/>
    </source>
</evidence>
<comment type="subcellular location">
    <subcellularLocation>
        <location evidence="1">Cell inner membrane</location>
        <topology evidence="1">Multi-pass membrane protein</topology>
    </subcellularLocation>
</comment>
<dbReference type="AlphaFoldDB" id="Q2RTT8"/>
<evidence type="ECO:0000313" key="11">
    <source>
        <dbReference type="Proteomes" id="UP000001929"/>
    </source>
</evidence>
<dbReference type="eggNOG" id="COG2814">
    <property type="taxonomic scope" value="Bacteria"/>
</dbReference>
<evidence type="ECO:0000256" key="3">
    <source>
        <dbReference type="ARBA" id="ARBA00022475"/>
    </source>
</evidence>
<dbReference type="NCBIfam" id="NF037955">
    <property type="entry name" value="mfs"/>
    <property type="match status" value="1"/>
</dbReference>
<protein>
    <submittedName>
        <fullName evidence="10">Major facilitator superfamily MFS_1</fullName>
    </submittedName>
</protein>
<evidence type="ECO:0000259" key="9">
    <source>
        <dbReference type="Pfam" id="PF12832"/>
    </source>
</evidence>
<feature type="transmembrane region" description="Helical" evidence="8">
    <location>
        <begin position="67"/>
        <end position="86"/>
    </location>
</feature>
<dbReference type="InterPro" id="IPR024989">
    <property type="entry name" value="MFS_assoc_dom"/>
</dbReference>
<feature type="transmembrane region" description="Helical" evidence="8">
    <location>
        <begin position="37"/>
        <end position="55"/>
    </location>
</feature>
<keyword evidence="11" id="KW-1185">Reference proteome</keyword>
<feature type="transmembrane region" description="Helical" evidence="8">
    <location>
        <begin position="245"/>
        <end position="265"/>
    </location>
</feature>
<dbReference type="InterPro" id="IPR026032">
    <property type="entry name" value="HcaT-like"/>
</dbReference>
<dbReference type="PATRIC" id="fig|269796.9.peg.1733"/>